<name>A0ABV8UMN1_9PROT</name>
<dbReference type="CDD" id="cd06225">
    <property type="entry name" value="HAMP"/>
    <property type="match status" value="1"/>
</dbReference>
<organism evidence="12 13">
    <name type="scientific">Fodinicurvata halophila</name>
    <dbReference type="NCBI Taxonomy" id="1419723"/>
    <lineage>
        <taxon>Bacteria</taxon>
        <taxon>Pseudomonadati</taxon>
        <taxon>Pseudomonadota</taxon>
        <taxon>Alphaproteobacteria</taxon>
        <taxon>Rhodospirillales</taxon>
        <taxon>Rhodovibrionaceae</taxon>
        <taxon>Fodinicurvata</taxon>
    </lineage>
</organism>
<dbReference type="InterPro" id="IPR038188">
    <property type="entry name" value="TorS_sensor_sf"/>
</dbReference>
<evidence type="ECO:0000256" key="4">
    <source>
        <dbReference type="ARBA" id="ARBA00022553"/>
    </source>
</evidence>
<dbReference type="InterPro" id="IPR004358">
    <property type="entry name" value="Sig_transdc_His_kin-like_C"/>
</dbReference>
<dbReference type="InterPro" id="IPR003660">
    <property type="entry name" value="HAMP_dom"/>
</dbReference>
<dbReference type="SUPFAM" id="SSF158472">
    <property type="entry name" value="HAMP domain-like"/>
    <property type="match status" value="1"/>
</dbReference>
<dbReference type="Gene3D" id="3.40.50.2300">
    <property type="match status" value="1"/>
</dbReference>
<dbReference type="SMART" id="SM00304">
    <property type="entry name" value="HAMP"/>
    <property type="match status" value="1"/>
</dbReference>
<dbReference type="InterPro" id="IPR011006">
    <property type="entry name" value="CheY-like_superfamily"/>
</dbReference>
<accession>A0ABV8UMN1</accession>
<evidence type="ECO:0000256" key="5">
    <source>
        <dbReference type="ARBA" id="ARBA00022679"/>
    </source>
</evidence>
<evidence type="ECO:0000256" key="2">
    <source>
        <dbReference type="ARBA" id="ARBA00004370"/>
    </source>
</evidence>
<dbReference type="SUPFAM" id="SSF55874">
    <property type="entry name" value="ATPase domain of HSP90 chaperone/DNA topoisomerase II/histidine kinase"/>
    <property type="match status" value="1"/>
</dbReference>
<evidence type="ECO:0000256" key="3">
    <source>
        <dbReference type="ARBA" id="ARBA00012438"/>
    </source>
</evidence>
<dbReference type="Pfam" id="PF00512">
    <property type="entry name" value="HisKA"/>
    <property type="match status" value="1"/>
</dbReference>
<comment type="catalytic activity">
    <reaction evidence="1">
        <text>ATP + protein L-histidine = ADP + protein N-phospho-L-histidine.</text>
        <dbReference type="EC" id="2.7.13.3"/>
    </reaction>
</comment>
<dbReference type="Pfam" id="PF02518">
    <property type="entry name" value="HATPase_c"/>
    <property type="match status" value="1"/>
</dbReference>
<evidence type="ECO:0000256" key="6">
    <source>
        <dbReference type="ARBA" id="ARBA00022777"/>
    </source>
</evidence>
<evidence type="ECO:0000259" key="9">
    <source>
        <dbReference type="PROSITE" id="PS50109"/>
    </source>
</evidence>
<comment type="caution">
    <text evidence="12">The sequence shown here is derived from an EMBL/GenBank/DDBJ whole genome shotgun (WGS) entry which is preliminary data.</text>
</comment>
<dbReference type="PRINTS" id="PR00344">
    <property type="entry name" value="BCTRLSENSOR"/>
</dbReference>
<reference evidence="13" key="1">
    <citation type="journal article" date="2019" name="Int. J. Syst. Evol. Microbiol.">
        <title>The Global Catalogue of Microorganisms (GCM) 10K type strain sequencing project: providing services to taxonomists for standard genome sequencing and annotation.</title>
        <authorList>
            <consortium name="The Broad Institute Genomics Platform"/>
            <consortium name="The Broad Institute Genome Sequencing Center for Infectious Disease"/>
            <person name="Wu L."/>
            <person name="Ma J."/>
        </authorList>
    </citation>
    <scope>NUCLEOTIDE SEQUENCE [LARGE SCALE GENOMIC DNA]</scope>
    <source>
        <strain evidence="13">CECT 8472</strain>
    </source>
</reference>
<feature type="domain" description="HAMP" evidence="11">
    <location>
        <begin position="370"/>
        <end position="422"/>
    </location>
</feature>
<feature type="transmembrane region" description="Helical" evidence="8">
    <location>
        <begin position="25"/>
        <end position="47"/>
    </location>
</feature>
<evidence type="ECO:0000256" key="1">
    <source>
        <dbReference type="ARBA" id="ARBA00000085"/>
    </source>
</evidence>
<dbReference type="SUPFAM" id="SSF47384">
    <property type="entry name" value="Homodimeric domain of signal transducing histidine kinase"/>
    <property type="match status" value="1"/>
</dbReference>
<evidence type="ECO:0000313" key="13">
    <source>
        <dbReference type="Proteomes" id="UP001595799"/>
    </source>
</evidence>
<protein>
    <recommendedName>
        <fullName evidence="3">histidine kinase</fullName>
        <ecNumber evidence="3">2.7.13.3</ecNumber>
    </recommendedName>
</protein>
<dbReference type="InterPro" id="IPR005467">
    <property type="entry name" value="His_kinase_dom"/>
</dbReference>
<keyword evidence="4 7" id="KW-0597">Phosphoprotein</keyword>
<dbReference type="PROSITE" id="PS50110">
    <property type="entry name" value="RESPONSE_REGULATORY"/>
    <property type="match status" value="1"/>
</dbReference>
<dbReference type="Gene3D" id="3.30.565.10">
    <property type="entry name" value="Histidine kinase-like ATPase, C-terminal domain"/>
    <property type="match status" value="1"/>
</dbReference>
<dbReference type="Gene3D" id="1.10.287.130">
    <property type="match status" value="1"/>
</dbReference>
<dbReference type="InterPro" id="IPR036097">
    <property type="entry name" value="HisK_dim/P_sf"/>
</dbReference>
<keyword evidence="8" id="KW-0812">Transmembrane</keyword>
<dbReference type="InterPro" id="IPR003594">
    <property type="entry name" value="HATPase_dom"/>
</dbReference>
<keyword evidence="12" id="KW-0547">Nucleotide-binding</keyword>
<dbReference type="PROSITE" id="PS50109">
    <property type="entry name" value="HIS_KIN"/>
    <property type="match status" value="1"/>
</dbReference>
<dbReference type="EC" id="2.7.13.3" evidence="3"/>
<dbReference type="RefSeq" id="WP_382422396.1">
    <property type="nucleotide sequence ID" value="NZ_JBHSCW010000005.1"/>
</dbReference>
<dbReference type="CDD" id="cd00082">
    <property type="entry name" value="HisKA"/>
    <property type="match status" value="1"/>
</dbReference>
<dbReference type="EMBL" id="JBHSCW010000005">
    <property type="protein sequence ID" value="MFC4352046.1"/>
    <property type="molecule type" value="Genomic_DNA"/>
</dbReference>
<keyword evidence="13" id="KW-1185">Reference proteome</keyword>
<dbReference type="PANTHER" id="PTHR43047:SF9">
    <property type="entry name" value="HISTIDINE KINASE"/>
    <property type="match status" value="1"/>
</dbReference>
<evidence type="ECO:0000259" key="10">
    <source>
        <dbReference type="PROSITE" id="PS50110"/>
    </source>
</evidence>
<gene>
    <name evidence="12" type="ORF">ACFOW6_10885</name>
</gene>
<feature type="domain" description="Response regulatory" evidence="10">
    <location>
        <begin position="694"/>
        <end position="811"/>
    </location>
</feature>
<dbReference type="InterPro" id="IPR036890">
    <property type="entry name" value="HATPase_C_sf"/>
</dbReference>
<dbReference type="InterPro" id="IPR001789">
    <property type="entry name" value="Sig_transdc_resp-reg_receiver"/>
</dbReference>
<dbReference type="PROSITE" id="PS50885">
    <property type="entry name" value="HAMP"/>
    <property type="match status" value="1"/>
</dbReference>
<proteinExistence type="predicted"/>
<comment type="subcellular location">
    <subcellularLocation>
        <location evidence="2">Membrane</location>
    </subcellularLocation>
</comment>
<evidence type="ECO:0000313" key="12">
    <source>
        <dbReference type="EMBL" id="MFC4352046.1"/>
    </source>
</evidence>
<dbReference type="Gene3D" id="1.20.58.920">
    <property type="match status" value="1"/>
</dbReference>
<feature type="domain" description="Histidine kinase" evidence="9">
    <location>
        <begin position="458"/>
        <end position="671"/>
    </location>
</feature>
<keyword evidence="5" id="KW-0808">Transferase</keyword>
<dbReference type="SMART" id="SM00448">
    <property type="entry name" value="REC"/>
    <property type="match status" value="1"/>
</dbReference>
<evidence type="ECO:0000256" key="7">
    <source>
        <dbReference type="PROSITE-ProRule" id="PRU00169"/>
    </source>
</evidence>
<keyword evidence="8" id="KW-1133">Transmembrane helix</keyword>
<evidence type="ECO:0000256" key="8">
    <source>
        <dbReference type="SAM" id="Phobius"/>
    </source>
</evidence>
<dbReference type="SUPFAM" id="SSF52172">
    <property type="entry name" value="CheY-like"/>
    <property type="match status" value="1"/>
</dbReference>
<feature type="modified residue" description="4-aspartylphosphate" evidence="7">
    <location>
        <position position="745"/>
    </location>
</feature>
<dbReference type="GO" id="GO:0005524">
    <property type="term" value="F:ATP binding"/>
    <property type="evidence" value="ECO:0007669"/>
    <property type="project" value="UniProtKB-KW"/>
</dbReference>
<dbReference type="InterPro" id="IPR003661">
    <property type="entry name" value="HisK_dim/P_dom"/>
</dbReference>
<dbReference type="SMART" id="SM00388">
    <property type="entry name" value="HisKA"/>
    <property type="match status" value="1"/>
</dbReference>
<dbReference type="CDD" id="cd00156">
    <property type="entry name" value="REC"/>
    <property type="match status" value="1"/>
</dbReference>
<dbReference type="Proteomes" id="UP001595799">
    <property type="component" value="Unassembled WGS sequence"/>
</dbReference>
<dbReference type="PANTHER" id="PTHR43047">
    <property type="entry name" value="TWO-COMPONENT HISTIDINE PROTEIN KINASE"/>
    <property type="match status" value="1"/>
</dbReference>
<dbReference type="Gene3D" id="6.10.340.10">
    <property type="match status" value="1"/>
</dbReference>
<keyword evidence="6" id="KW-0418">Kinase</keyword>
<keyword evidence="12" id="KW-0067">ATP-binding</keyword>
<keyword evidence="8" id="KW-0472">Membrane</keyword>
<dbReference type="Pfam" id="PF00672">
    <property type="entry name" value="HAMP"/>
    <property type="match status" value="1"/>
</dbReference>
<dbReference type="Pfam" id="PF00072">
    <property type="entry name" value="Response_reg"/>
    <property type="match status" value="1"/>
</dbReference>
<sequence length="830" mass="91019">MSVEKSTSIKNSENKSLSLGVGTRLLIAFFGITTFAVLAAVAGIYAFQEVGHRLDVIDRRVTPALSALELSRTAERIIAVAPALLATTERPKLAEIRAELTAESGRLNDMLLQRTDGGAGTLPSQIMEPIVSSLANSLAELDELVAQRIESNEKIGMLRGEVFRTSAEVQRLLGPWLQVVDSEISMIVEKTQEDPTQDRDRFAQQLVSLIQTQRLVQSVRQQVSTVVDMLTEASTTEHTQRLPILEFQLGLALTALAATSEGLGPGLQPLFQEQLARLRNFIKGPNAIANARAQEIQLVEEGKRQLAETERLSMQLTAAVDQAGYDAKQDIGTAIRDALQVQRLSAQVLLFLVVLSLFTSVLIVWFYVGGNIVRRLSELTEGMRAIAEGHLHTAVEVKGNDEITEMSRTVEILRHNTLERDALLSEKLQVADYLEREVKQRTAELELANSFKSRFLASASHDLRQPLHALNLFMAQLRAEADPVKRSHLVTRIDASVISMNELFEELLDTSKLEAGILAPDLKSFPAEHLLMRLETTFAGVAHAKGLRLRIVPSSAWVRSDVILLERILLNLVSNAIRYTEKGSVVIGCRPRGQNLRFDVWDSGPGIPYDQQKTIFNEFYQLAPRRADRQAGLGLGLAIVERFARLLGHSIELSSQPGQGTRFSIFVPRTRAGLESASYQDMPRDLADPLVGKCILLIDDDEVVLSEMGGLLGKLGCTILTAPSSGAAVEQLERSPTRLDLIISDYRLTEGRSGPEAIALIRQVMGNAVPALLITGDTTPEVLHQAQISGYHLLHKPVTPMALRSILTHLIGAGPCGTERPTHGKTGNSS</sequence>
<evidence type="ECO:0000259" key="11">
    <source>
        <dbReference type="PROSITE" id="PS50885"/>
    </source>
</evidence>
<feature type="transmembrane region" description="Helical" evidence="8">
    <location>
        <begin position="348"/>
        <end position="368"/>
    </location>
</feature>
<dbReference type="SMART" id="SM00387">
    <property type="entry name" value="HATPase_c"/>
    <property type="match status" value="1"/>
</dbReference>